<proteinExistence type="predicted"/>
<protein>
    <submittedName>
        <fullName evidence="2">Uncharacterized protein</fullName>
    </submittedName>
</protein>
<organism evidence="2 3">
    <name type="scientific">Pedobacter planticolens</name>
    <dbReference type="NCBI Taxonomy" id="2679964"/>
    <lineage>
        <taxon>Bacteria</taxon>
        <taxon>Pseudomonadati</taxon>
        <taxon>Bacteroidota</taxon>
        <taxon>Sphingobacteriia</taxon>
        <taxon>Sphingobacteriales</taxon>
        <taxon>Sphingobacteriaceae</taxon>
        <taxon>Pedobacter</taxon>
    </lineage>
</organism>
<sequence length="134" mass="14721">MKVKKLIAHSICIVALFIGIDTFAQTNKTVEIKSTAVAKFRGSNPKIKVDMPTNDSKPIVKARGSGCTIQFENYTGLYIKVYVNGYYKGTMDAWGKAKVVTNNGYETVYLVSVGGTREWNTSGDCSGVYTFVLK</sequence>
<feature type="chain" id="PRO_5037656765" evidence="1">
    <location>
        <begin position="25"/>
        <end position="134"/>
    </location>
</feature>
<keyword evidence="1" id="KW-0732">Signal</keyword>
<gene>
    <name evidence="2" type="ORF">GM921_03900</name>
</gene>
<dbReference type="RefSeq" id="WP_182921299.1">
    <property type="nucleotide sequence ID" value="NZ_WNXD01000001.1"/>
</dbReference>
<feature type="signal peptide" evidence="1">
    <location>
        <begin position="1"/>
        <end position="24"/>
    </location>
</feature>
<accession>A0A923IUX4</accession>
<dbReference type="Proteomes" id="UP000601055">
    <property type="component" value="Unassembled WGS sequence"/>
</dbReference>
<evidence type="ECO:0000256" key="1">
    <source>
        <dbReference type="SAM" id="SignalP"/>
    </source>
</evidence>
<dbReference type="AlphaFoldDB" id="A0A923IUX4"/>
<dbReference type="EMBL" id="WNXD01000001">
    <property type="protein sequence ID" value="MBB2144614.1"/>
    <property type="molecule type" value="Genomic_DNA"/>
</dbReference>
<keyword evidence="3" id="KW-1185">Reference proteome</keyword>
<name>A0A923IUX4_9SPHI</name>
<evidence type="ECO:0000313" key="2">
    <source>
        <dbReference type="EMBL" id="MBB2144614.1"/>
    </source>
</evidence>
<comment type="caution">
    <text evidence="2">The sequence shown here is derived from an EMBL/GenBank/DDBJ whole genome shotgun (WGS) entry which is preliminary data.</text>
</comment>
<evidence type="ECO:0000313" key="3">
    <source>
        <dbReference type="Proteomes" id="UP000601055"/>
    </source>
</evidence>
<reference evidence="2" key="1">
    <citation type="submission" date="2019-11" db="EMBL/GenBank/DDBJ databases">
        <title>Description of Pedobacter sp. LMG 31464T.</title>
        <authorList>
            <person name="Carlier A."/>
            <person name="Qi S."/>
            <person name="Vandamme P."/>
        </authorList>
    </citation>
    <scope>NUCLEOTIDE SEQUENCE</scope>
    <source>
        <strain evidence="2">LMG 31464</strain>
    </source>
</reference>